<gene>
    <name evidence="1" type="ORF">FKW44_012765</name>
</gene>
<protein>
    <submittedName>
        <fullName evidence="1">Uncharacterized protein</fullName>
    </submittedName>
</protein>
<name>A0A7T8HJY9_CALRO</name>
<sequence>RRKRVEVKVGPSTLLGAKFDSTLSLNLNVDIMARAARVRANMVVRLAKHIPRGPYLHQLAKGIVLGKVGYAVSVVTPVRFGDSSPQDPCSCP</sequence>
<proteinExistence type="predicted"/>
<evidence type="ECO:0000313" key="2">
    <source>
        <dbReference type="Proteomes" id="UP000595437"/>
    </source>
</evidence>
<accession>A0A7T8HJY9</accession>
<reference evidence="2" key="1">
    <citation type="submission" date="2021-01" db="EMBL/GenBank/DDBJ databases">
        <title>Caligus Genome Assembly.</title>
        <authorList>
            <person name="Gallardo-Escarate C."/>
        </authorList>
    </citation>
    <scope>NUCLEOTIDE SEQUENCE [LARGE SCALE GENOMIC DNA]</scope>
</reference>
<dbReference type="Proteomes" id="UP000595437">
    <property type="component" value="Chromosome 8"/>
</dbReference>
<organism evidence="1 2">
    <name type="scientific">Caligus rogercresseyi</name>
    <name type="common">Sea louse</name>
    <dbReference type="NCBI Taxonomy" id="217165"/>
    <lineage>
        <taxon>Eukaryota</taxon>
        <taxon>Metazoa</taxon>
        <taxon>Ecdysozoa</taxon>
        <taxon>Arthropoda</taxon>
        <taxon>Crustacea</taxon>
        <taxon>Multicrustacea</taxon>
        <taxon>Hexanauplia</taxon>
        <taxon>Copepoda</taxon>
        <taxon>Siphonostomatoida</taxon>
        <taxon>Caligidae</taxon>
        <taxon>Caligus</taxon>
    </lineage>
</organism>
<feature type="non-terminal residue" evidence="1">
    <location>
        <position position="1"/>
    </location>
</feature>
<evidence type="ECO:0000313" key="1">
    <source>
        <dbReference type="EMBL" id="QQP51411.1"/>
    </source>
</evidence>
<dbReference type="EMBL" id="CP045897">
    <property type="protein sequence ID" value="QQP51411.1"/>
    <property type="molecule type" value="Genomic_DNA"/>
</dbReference>
<dbReference type="AlphaFoldDB" id="A0A7T8HJY9"/>
<feature type="non-terminal residue" evidence="1">
    <location>
        <position position="92"/>
    </location>
</feature>
<keyword evidence="2" id="KW-1185">Reference proteome</keyword>